<name>A0AAU7CBM6_9BACT</name>
<dbReference type="GO" id="GO:0003824">
    <property type="term" value="F:catalytic activity"/>
    <property type="evidence" value="ECO:0007669"/>
    <property type="project" value="InterPro"/>
</dbReference>
<dbReference type="GO" id="GO:0030151">
    <property type="term" value="F:molybdenum ion binding"/>
    <property type="evidence" value="ECO:0007669"/>
    <property type="project" value="InterPro"/>
</dbReference>
<accession>A0AAU7CBM6</accession>
<reference evidence="2" key="1">
    <citation type="submission" date="2024-05" db="EMBL/GenBank/DDBJ databases">
        <title>Planctomycetes of the genus Singulisphaera possess chitinolytic capabilities.</title>
        <authorList>
            <person name="Ivanova A."/>
        </authorList>
    </citation>
    <scope>NUCLEOTIDE SEQUENCE</scope>
    <source>
        <strain evidence="2">Ch08T</strain>
    </source>
</reference>
<dbReference type="EMBL" id="CP155447">
    <property type="protein sequence ID" value="XBH02357.1"/>
    <property type="molecule type" value="Genomic_DNA"/>
</dbReference>
<dbReference type="InterPro" id="IPR005303">
    <property type="entry name" value="MOCOS_middle"/>
</dbReference>
<gene>
    <name evidence="2" type="ORF">V5E97_29085</name>
</gene>
<dbReference type="Pfam" id="PF03473">
    <property type="entry name" value="MOSC"/>
    <property type="match status" value="1"/>
</dbReference>
<evidence type="ECO:0000313" key="2">
    <source>
        <dbReference type="EMBL" id="XBH02357.1"/>
    </source>
</evidence>
<dbReference type="InterPro" id="IPR005302">
    <property type="entry name" value="MoCF_Sase_C"/>
</dbReference>
<dbReference type="RefSeq" id="WP_406695100.1">
    <property type="nucleotide sequence ID" value="NZ_CP155447.1"/>
</dbReference>
<sequence length="280" mass="30732">MNESPGFVIGRVSEIRRYPVKSMLGEELDSAEVTERGLLGDRAYALVDSETGKIASAKNPRRWPNLFDFRAGFVEPFAEAVPLPSARITFPDGESVTTDQPDVEARLSEAVGRPVRLARSGIDGATAEGYWPNHDWLANPDEVFQFPLPAGTFFDEAMIHLLTTATLHRLQALAPESRFDVRRFRPNFVIDPTDPTDPTDATDAFVENDWIGRTITIGETHLRINGPCPRCVMTTLSQGDLPKDPRVLRTIVQGNAGNAGVYASVVRGGVVRRGDAVIFA</sequence>
<dbReference type="SUPFAM" id="SSF50800">
    <property type="entry name" value="PK beta-barrel domain-like"/>
    <property type="match status" value="1"/>
</dbReference>
<evidence type="ECO:0000259" key="1">
    <source>
        <dbReference type="PROSITE" id="PS51340"/>
    </source>
</evidence>
<dbReference type="Gene3D" id="2.40.33.20">
    <property type="entry name" value="PK beta-barrel domain-like"/>
    <property type="match status" value="1"/>
</dbReference>
<dbReference type="AlphaFoldDB" id="A0AAU7CBM6"/>
<dbReference type="Pfam" id="PF03476">
    <property type="entry name" value="MOSC_N"/>
    <property type="match status" value="1"/>
</dbReference>
<feature type="domain" description="MOSC" evidence="1">
    <location>
        <begin position="109"/>
        <end position="280"/>
    </location>
</feature>
<proteinExistence type="predicted"/>
<protein>
    <submittedName>
        <fullName evidence="2">MOSC N-terminal beta barrel domain-containing protein</fullName>
    </submittedName>
</protein>
<dbReference type="InterPro" id="IPR011037">
    <property type="entry name" value="Pyrv_Knase-like_insert_dom_sf"/>
</dbReference>
<organism evidence="2">
    <name type="scientific">Singulisphaera sp. Ch08</name>
    <dbReference type="NCBI Taxonomy" id="3120278"/>
    <lineage>
        <taxon>Bacteria</taxon>
        <taxon>Pseudomonadati</taxon>
        <taxon>Planctomycetota</taxon>
        <taxon>Planctomycetia</taxon>
        <taxon>Isosphaerales</taxon>
        <taxon>Isosphaeraceae</taxon>
        <taxon>Singulisphaera</taxon>
    </lineage>
</organism>
<dbReference type="PROSITE" id="PS51340">
    <property type="entry name" value="MOSC"/>
    <property type="match status" value="1"/>
</dbReference>
<dbReference type="GO" id="GO:0030170">
    <property type="term" value="F:pyridoxal phosphate binding"/>
    <property type="evidence" value="ECO:0007669"/>
    <property type="project" value="InterPro"/>
</dbReference>